<dbReference type="STRING" id="735.B0185_01430"/>
<dbReference type="Pfam" id="PF13343">
    <property type="entry name" value="SBP_bac_6"/>
    <property type="match status" value="1"/>
</dbReference>
<dbReference type="RefSeq" id="WP_111313039.1">
    <property type="nucleotide sequence ID" value="NZ_JAUPSI010000041.1"/>
</dbReference>
<dbReference type="GO" id="GO:0030288">
    <property type="term" value="C:outer membrane-bounded periplasmic space"/>
    <property type="evidence" value="ECO:0007669"/>
    <property type="project" value="TreeGrafter"/>
</dbReference>
<reference evidence="3 4" key="1">
    <citation type="submission" date="2018-05" db="EMBL/GenBank/DDBJ databases">
        <title>Draft Genome Sequences for a Diverse set of 7 Haemophilus Species.</title>
        <authorList>
            <person name="Nichols M."/>
            <person name="Topaz N."/>
            <person name="Wang X."/>
            <person name="Wang X."/>
            <person name="Boxrud D."/>
        </authorList>
    </citation>
    <scope>NUCLEOTIDE SEQUENCE [LARGE SCALE GENOMIC DNA]</scope>
    <source>
        <strain evidence="3 4">C2010039593</strain>
    </source>
</reference>
<dbReference type="PANTHER" id="PTHR30006:SF2">
    <property type="entry name" value="ABC TRANSPORTER SUBSTRATE-BINDING PROTEIN"/>
    <property type="match status" value="1"/>
</dbReference>
<organism evidence="3 4">
    <name type="scientific">Haemophilus parahaemolyticus</name>
    <dbReference type="NCBI Taxonomy" id="735"/>
    <lineage>
        <taxon>Bacteria</taxon>
        <taxon>Pseudomonadati</taxon>
        <taxon>Pseudomonadota</taxon>
        <taxon>Gammaproteobacteria</taxon>
        <taxon>Pasteurellales</taxon>
        <taxon>Pasteurellaceae</taxon>
        <taxon>Haemophilus</taxon>
    </lineage>
</organism>
<evidence type="ECO:0000256" key="2">
    <source>
        <dbReference type="SAM" id="SignalP"/>
    </source>
</evidence>
<proteinExistence type="predicted"/>
<dbReference type="GO" id="GO:0030976">
    <property type="term" value="F:thiamine pyrophosphate binding"/>
    <property type="evidence" value="ECO:0007669"/>
    <property type="project" value="TreeGrafter"/>
</dbReference>
<sequence length="349" mass="38887">MQQKLKKLAYSLGLATTALLASHNAQAEGRLTIYCTVQNALCEDVAKRFSEKYDVQTSFTQMSTGTILGKLKAEKSNPQADVWYGGTIEPHFQAAELGLLEAYRPKNQANILPQFQKLMASDKGNYTSATYMLVLGLGINSEKLKALGLEMPKKWEDLLNPKLAGEVQIPDPRSSGTTYTIMATLISLWGEEKTFDYLKKLNANISQYPKSNLVTSNLVRGEVAESIGFTHAYITEKEKGNPIEYVIPEGKVGYALGGTSIVKNARNLDNAKLFADFVLTKEIQELPWREHHLYQLPSVVGAEVSPLMPNVKQLDFVEYDFDKFGSSEEGKHLINKWVEDVKLGDKLVK</sequence>
<dbReference type="AlphaFoldDB" id="A0A369ZCQ9"/>
<dbReference type="CDD" id="cd13544">
    <property type="entry name" value="PBP2_Fbp_like_1"/>
    <property type="match status" value="1"/>
</dbReference>
<comment type="caution">
    <text evidence="3">The sequence shown here is derived from an EMBL/GenBank/DDBJ whole genome shotgun (WGS) entry which is preliminary data.</text>
</comment>
<evidence type="ECO:0000313" key="3">
    <source>
        <dbReference type="EMBL" id="RDF04064.1"/>
    </source>
</evidence>
<name>A0A369ZCQ9_HAEPH</name>
<dbReference type="PIRSF" id="PIRSF002825">
    <property type="entry name" value="CfbpA"/>
    <property type="match status" value="1"/>
</dbReference>
<dbReference type="InterPro" id="IPR026045">
    <property type="entry name" value="Ferric-bd"/>
</dbReference>
<dbReference type="Proteomes" id="UP000253999">
    <property type="component" value="Unassembled WGS sequence"/>
</dbReference>
<keyword evidence="1 2" id="KW-0732">Signal</keyword>
<dbReference type="Gene3D" id="3.40.190.10">
    <property type="entry name" value="Periplasmic binding protein-like II"/>
    <property type="match status" value="2"/>
</dbReference>
<feature type="chain" id="PRO_5016935560" evidence="2">
    <location>
        <begin position="28"/>
        <end position="349"/>
    </location>
</feature>
<dbReference type="SUPFAM" id="SSF53850">
    <property type="entry name" value="Periplasmic binding protein-like II"/>
    <property type="match status" value="1"/>
</dbReference>
<gene>
    <name evidence="3" type="ORF">DPV98_05960</name>
</gene>
<dbReference type="EMBL" id="QEQD01000005">
    <property type="protein sequence ID" value="RDF04064.1"/>
    <property type="molecule type" value="Genomic_DNA"/>
</dbReference>
<dbReference type="GO" id="GO:0030975">
    <property type="term" value="F:thiamine binding"/>
    <property type="evidence" value="ECO:0007669"/>
    <property type="project" value="TreeGrafter"/>
</dbReference>
<dbReference type="PANTHER" id="PTHR30006">
    <property type="entry name" value="THIAMINE-BINDING PERIPLASMIC PROTEIN-RELATED"/>
    <property type="match status" value="1"/>
</dbReference>
<dbReference type="GO" id="GO:0015888">
    <property type="term" value="P:thiamine transport"/>
    <property type="evidence" value="ECO:0007669"/>
    <property type="project" value="TreeGrafter"/>
</dbReference>
<evidence type="ECO:0000313" key="4">
    <source>
        <dbReference type="Proteomes" id="UP000253999"/>
    </source>
</evidence>
<protein>
    <submittedName>
        <fullName evidence="3">Extracellular solute-binding protein</fullName>
    </submittedName>
</protein>
<feature type="signal peptide" evidence="2">
    <location>
        <begin position="1"/>
        <end position="27"/>
    </location>
</feature>
<accession>A0A369ZCQ9</accession>
<evidence type="ECO:0000256" key="1">
    <source>
        <dbReference type="ARBA" id="ARBA00022729"/>
    </source>
</evidence>